<proteinExistence type="predicted"/>
<protein>
    <submittedName>
        <fullName evidence="1">Uncharacterized protein</fullName>
    </submittedName>
</protein>
<organism evidence="1">
    <name type="scientific">marine sediment metagenome</name>
    <dbReference type="NCBI Taxonomy" id="412755"/>
    <lineage>
        <taxon>unclassified sequences</taxon>
        <taxon>metagenomes</taxon>
        <taxon>ecological metagenomes</taxon>
    </lineage>
</organism>
<sequence length="130" mass="14674">ENKGALTAEQIFKRNLFWMEDSSLCLAQLDFPLPNNQELGIATMMEKDSEFKGLSYTFKHVCLPDPGTIWEMGFMFCLEKPVIGYILNSATALNLMLSKSLVGYVENPLDMFLGNGILWNLITEWKGADV</sequence>
<dbReference type="SUPFAM" id="SSF52309">
    <property type="entry name" value="N-(deoxy)ribosyltransferase-like"/>
    <property type="match status" value="1"/>
</dbReference>
<gene>
    <name evidence="1" type="ORF">S01H1_08350</name>
</gene>
<evidence type="ECO:0000313" key="1">
    <source>
        <dbReference type="EMBL" id="GAF75847.1"/>
    </source>
</evidence>
<dbReference type="EMBL" id="BARS01004289">
    <property type="protein sequence ID" value="GAF75847.1"/>
    <property type="molecule type" value="Genomic_DNA"/>
</dbReference>
<dbReference type="Gene3D" id="3.40.50.450">
    <property type="match status" value="1"/>
</dbReference>
<accession>X0SIW4</accession>
<feature type="non-terminal residue" evidence="1">
    <location>
        <position position="1"/>
    </location>
</feature>
<name>X0SIW4_9ZZZZ</name>
<comment type="caution">
    <text evidence="1">The sequence shown here is derived from an EMBL/GenBank/DDBJ whole genome shotgun (WGS) entry which is preliminary data.</text>
</comment>
<dbReference type="AlphaFoldDB" id="X0SIW4"/>
<reference evidence="1" key="1">
    <citation type="journal article" date="2014" name="Front. Microbiol.">
        <title>High frequency of phylogenetically diverse reductive dehalogenase-homologous genes in deep subseafloor sedimentary metagenomes.</title>
        <authorList>
            <person name="Kawai M."/>
            <person name="Futagami T."/>
            <person name="Toyoda A."/>
            <person name="Takaki Y."/>
            <person name="Nishi S."/>
            <person name="Hori S."/>
            <person name="Arai W."/>
            <person name="Tsubouchi T."/>
            <person name="Morono Y."/>
            <person name="Uchiyama I."/>
            <person name="Ito T."/>
            <person name="Fujiyama A."/>
            <person name="Inagaki F."/>
            <person name="Takami H."/>
        </authorList>
    </citation>
    <scope>NUCLEOTIDE SEQUENCE</scope>
    <source>
        <strain evidence="1">Expedition CK06-06</strain>
    </source>
</reference>